<dbReference type="Gene3D" id="2.60.120.1160">
    <property type="match status" value="1"/>
</dbReference>
<keyword evidence="1" id="KW-0732">Signal</keyword>
<evidence type="ECO:0000256" key="1">
    <source>
        <dbReference type="SAM" id="SignalP"/>
    </source>
</evidence>
<dbReference type="OrthoDB" id="5283326at2759"/>
<accession>A0A9P8VEZ2</accession>
<gene>
    <name evidence="3" type="ORF">F5X68DRAFT_205786</name>
</gene>
<protein>
    <recommendedName>
        <fullName evidence="2">Glycoside hydrolase 131 catalytic N-terminal domain-containing protein</fullName>
    </recommendedName>
</protein>
<dbReference type="AlphaFoldDB" id="A0A9P8VEZ2"/>
<evidence type="ECO:0000259" key="2">
    <source>
        <dbReference type="Pfam" id="PF18271"/>
    </source>
</evidence>
<dbReference type="PANTHER" id="PTHR34612">
    <property type="entry name" value="GH131_N DOMAIN-CONTAINING PROTEIN"/>
    <property type="match status" value="1"/>
</dbReference>
<proteinExistence type="predicted"/>
<keyword evidence="4" id="KW-1185">Reference proteome</keyword>
<dbReference type="Proteomes" id="UP000770015">
    <property type="component" value="Unassembled WGS sequence"/>
</dbReference>
<dbReference type="EMBL" id="JAGSXJ010000009">
    <property type="protein sequence ID" value="KAH6688485.1"/>
    <property type="molecule type" value="Genomic_DNA"/>
</dbReference>
<evidence type="ECO:0000313" key="4">
    <source>
        <dbReference type="Proteomes" id="UP000770015"/>
    </source>
</evidence>
<reference evidence="3" key="1">
    <citation type="journal article" date="2021" name="Nat. Commun.">
        <title>Genetic determinants of endophytism in the Arabidopsis root mycobiome.</title>
        <authorList>
            <person name="Mesny F."/>
            <person name="Miyauchi S."/>
            <person name="Thiergart T."/>
            <person name="Pickel B."/>
            <person name="Atanasova L."/>
            <person name="Karlsson M."/>
            <person name="Huettel B."/>
            <person name="Barry K.W."/>
            <person name="Haridas S."/>
            <person name="Chen C."/>
            <person name="Bauer D."/>
            <person name="Andreopoulos W."/>
            <person name="Pangilinan J."/>
            <person name="LaButti K."/>
            <person name="Riley R."/>
            <person name="Lipzen A."/>
            <person name="Clum A."/>
            <person name="Drula E."/>
            <person name="Henrissat B."/>
            <person name="Kohler A."/>
            <person name="Grigoriev I.V."/>
            <person name="Martin F.M."/>
            <person name="Hacquard S."/>
        </authorList>
    </citation>
    <scope>NUCLEOTIDE SEQUENCE</scope>
    <source>
        <strain evidence="3">MPI-SDFR-AT-0117</strain>
    </source>
</reference>
<dbReference type="Pfam" id="PF18271">
    <property type="entry name" value="GH131_N"/>
    <property type="match status" value="1"/>
</dbReference>
<sequence>MARFTLLTAAVALVASASAGPLRARQCNAPAPGGNSTAPGTGPGAAASCPLSFDGRIPSNFTAAQFDDSANGIYTAGFVTGANLTLSQVILFPENAPPSLFDKAGVTKPLEVTINDQSIFAPSPDNVQVGFRRTELLIASNSGSDASTTGVKTLHFSVAKDPARPLNTEHEYQLVFLEDSTFSKNQFVLKTGAITGVDTVNPDSLTIFGNTDNFGTVLFTTPFSPDVFHNFALGLDFTA</sequence>
<evidence type="ECO:0000313" key="3">
    <source>
        <dbReference type="EMBL" id="KAH6688485.1"/>
    </source>
</evidence>
<organism evidence="3 4">
    <name type="scientific">Plectosphaerella plurivora</name>
    <dbReference type="NCBI Taxonomy" id="936078"/>
    <lineage>
        <taxon>Eukaryota</taxon>
        <taxon>Fungi</taxon>
        <taxon>Dikarya</taxon>
        <taxon>Ascomycota</taxon>
        <taxon>Pezizomycotina</taxon>
        <taxon>Sordariomycetes</taxon>
        <taxon>Hypocreomycetidae</taxon>
        <taxon>Glomerellales</taxon>
        <taxon>Plectosphaerellaceae</taxon>
        <taxon>Plectosphaerella</taxon>
    </lineage>
</organism>
<feature type="signal peptide" evidence="1">
    <location>
        <begin position="1"/>
        <end position="19"/>
    </location>
</feature>
<feature type="non-terminal residue" evidence="3">
    <location>
        <position position="239"/>
    </location>
</feature>
<dbReference type="PANTHER" id="PTHR34612:SF2">
    <property type="entry name" value="GLYCOSIDE HYDROLASE 131 CATALYTIC N-TERMINAL DOMAIN-CONTAINING PROTEIN"/>
    <property type="match status" value="1"/>
</dbReference>
<name>A0A9P8VEZ2_9PEZI</name>
<feature type="chain" id="PRO_5040294702" description="Glycoside hydrolase 131 catalytic N-terminal domain-containing protein" evidence="1">
    <location>
        <begin position="20"/>
        <end position="239"/>
    </location>
</feature>
<dbReference type="InterPro" id="IPR041524">
    <property type="entry name" value="GH131_N"/>
</dbReference>
<feature type="domain" description="Glycoside hydrolase 131 catalytic N-terminal" evidence="2">
    <location>
        <begin position="52"/>
        <end position="238"/>
    </location>
</feature>
<comment type="caution">
    <text evidence="3">The sequence shown here is derived from an EMBL/GenBank/DDBJ whole genome shotgun (WGS) entry which is preliminary data.</text>
</comment>